<gene>
    <name evidence="1" type="ORF">Goklo_001000</name>
</gene>
<dbReference type="EMBL" id="JABFAB010000013">
    <property type="protein sequence ID" value="MBA0668016.1"/>
    <property type="molecule type" value="Genomic_DNA"/>
</dbReference>
<sequence length="28" mass="3273">MDTCEMQVFLYAARMLRGLNWISHSSVL</sequence>
<keyword evidence="2" id="KW-1185">Reference proteome</keyword>
<dbReference type="AlphaFoldDB" id="A0A7J8VYW7"/>
<evidence type="ECO:0000313" key="1">
    <source>
        <dbReference type="EMBL" id="MBA0668016.1"/>
    </source>
</evidence>
<name>A0A7J8VYW7_9ROSI</name>
<evidence type="ECO:0000313" key="2">
    <source>
        <dbReference type="Proteomes" id="UP000593573"/>
    </source>
</evidence>
<reference evidence="1 2" key="1">
    <citation type="journal article" date="2019" name="Genome Biol. Evol.">
        <title>Insights into the evolution of the New World diploid cottons (Gossypium, subgenus Houzingenia) based on genome sequencing.</title>
        <authorList>
            <person name="Grover C.E."/>
            <person name="Arick M.A. 2nd"/>
            <person name="Thrash A."/>
            <person name="Conover J.L."/>
            <person name="Sanders W.S."/>
            <person name="Peterson D.G."/>
            <person name="Frelichowski J.E."/>
            <person name="Scheffler J.A."/>
            <person name="Scheffler B.E."/>
            <person name="Wendel J.F."/>
        </authorList>
    </citation>
    <scope>NUCLEOTIDE SEQUENCE [LARGE SCALE GENOMIC DNA]</scope>
    <source>
        <strain evidence="1">57</strain>
        <tissue evidence="1">Leaf</tissue>
    </source>
</reference>
<accession>A0A7J8VYW7</accession>
<organism evidence="1 2">
    <name type="scientific">Gossypium klotzschianum</name>
    <dbReference type="NCBI Taxonomy" id="34286"/>
    <lineage>
        <taxon>Eukaryota</taxon>
        <taxon>Viridiplantae</taxon>
        <taxon>Streptophyta</taxon>
        <taxon>Embryophyta</taxon>
        <taxon>Tracheophyta</taxon>
        <taxon>Spermatophyta</taxon>
        <taxon>Magnoliopsida</taxon>
        <taxon>eudicotyledons</taxon>
        <taxon>Gunneridae</taxon>
        <taxon>Pentapetalae</taxon>
        <taxon>rosids</taxon>
        <taxon>malvids</taxon>
        <taxon>Malvales</taxon>
        <taxon>Malvaceae</taxon>
        <taxon>Malvoideae</taxon>
        <taxon>Gossypium</taxon>
    </lineage>
</organism>
<protein>
    <submittedName>
        <fullName evidence="1">Uncharacterized protein</fullName>
    </submittedName>
</protein>
<dbReference type="Proteomes" id="UP000593573">
    <property type="component" value="Unassembled WGS sequence"/>
</dbReference>
<proteinExistence type="predicted"/>
<comment type="caution">
    <text evidence="1">The sequence shown here is derived from an EMBL/GenBank/DDBJ whole genome shotgun (WGS) entry which is preliminary data.</text>
</comment>